<sequence>MAKFNVRIAKAPRNWYGFSVPEGAAFGSEYLTSGDFESKKYYDYVYLGQNRVVKRPDGTVCGREVKIFLHHHDDAAARFDKPDAELFRGYFQPVWFFCAKGSLAEKLLNRHIKTVKQPKPDNRAELRNFHIHETTDMSSAIKRPSSAGAIFAMVRDRQ</sequence>
<organism evidence="1 2">
    <name type="scientific">Ruminococcus albus SY3</name>
    <dbReference type="NCBI Taxonomy" id="1341156"/>
    <lineage>
        <taxon>Bacteria</taxon>
        <taxon>Bacillati</taxon>
        <taxon>Bacillota</taxon>
        <taxon>Clostridia</taxon>
        <taxon>Eubacteriales</taxon>
        <taxon>Oscillospiraceae</taxon>
        <taxon>Ruminococcus</taxon>
    </lineage>
</organism>
<gene>
    <name evidence="1" type="ORF">RASY3_14410</name>
</gene>
<dbReference type="RefSeq" id="WP_037289317.1">
    <property type="nucleotide sequence ID" value="NZ_JEOB01000004.1"/>
</dbReference>
<dbReference type="Proteomes" id="UP000021369">
    <property type="component" value="Unassembled WGS sequence"/>
</dbReference>
<evidence type="ECO:0000313" key="1">
    <source>
        <dbReference type="EMBL" id="EXM38520.1"/>
    </source>
</evidence>
<protein>
    <submittedName>
        <fullName evidence="1">Uncharacterized protein</fullName>
    </submittedName>
</protein>
<dbReference type="PATRIC" id="fig|1341156.4.peg.2540"/>
<name>A0A011WNH6_RUMAL</name>
<dbReference type="AlphaFoldDB" id="A0A011WNH6"/>
<comment type="caution">
    <text evidence="1">The sequence shown here is derived from an EMBL/GenBank/DDBJ whole genome shotgun (WGS) entry which is preliminary data.</text>
</comment>
<proteinExistence type="predicted"/>
<evidence type="ECO:0000313" key="2">
    <source>
        <dbReference type="Proteomes" id="UP000021369"/>
    </source>
</evidence>
<reference evidence="1 2" key="1">
    <citation type="submission" date="2013-06" db="EMBL/GenBank/DDBJ databases">
        <title>Rumen cellulosomics: divergent fiber-degrading strategies revealed by comparative genome-wide analysis of six Ruminococcal strains.</title>
        <authorList>
            <person name="Dassa B."/>
            <person name="Borovok I."/>
            <person name="Lamed R."/>
            <person name="Flint H."/>
            <person name="Yeoman C.J."/>
            <person name="White B."/>
            <person name="Bayer E.A."/>
        </authorList>
    </citation>
    <scope>NUCLEOTIDE SEQUENCE [LARGE SCALE GENOMIC DNA]</scope>
    <source>
        <strain evidence="1 2">SY3</strain>
    </source>
</reference>
<dbReference type="EMBL" id="JEOB01000004">
    <property type="protein sequence ID" value="EXM38520.1"/>
    <property type="molecule type" value="Genomic_DNA"/>
</dbReference>
<keyword evidence="2" id="KW-1185">Reference proteome</keyword>
<accession>A0A011WNH6</accession>